<dbReference type="SUPFAM" id="SSF54001">
    <property type="entry name" value="Cysteine proteinases"/>
    <property type="match status" value="1"/>
</dbReference>
<sequence>MTDNCKHVLKVKTSIQLGILSPEHWHCSSCHTTESVWACLSCSNFACGRYISEHALQHFQQTNHPLCIDVNEKFVYCYICDDFVLNDNAPGDIKLLRMALDAVSTQDFDQLLKQKRGRRILRFRGKNAEKDSLRLLKADDIQTAVVRNRISCLSWALHLWWSRYAESRLNAVNPKKKTKSRKIPLSLTPAFTGLRNLGNTCYMNSILQILRHTAPFANYIMNHTLSEINSHSRKRRSHPDDLLIRDPVCPVKRQAITSLLSKNQVIITHNYENLWSSLPTKTPSCSPNTENSFVPCCEPNLVSVKKNIIPKCKSFGGLNGGQCQKFVYDCYQQSPSSSLVNPEVSSIPSLYEEMHNLFKLLWSGQRSIVSPSNLLSVVWATLPTFKGYKQQDAQEFLSLLLDRLQAELHGVPMSVSVSGCDFITRAFRGYSVSHIQCSTCHVTACTEEPIYEISLSLPTKCHSDESCTFDIVDLLRLFVSPSPIDGASYACVKCNQCSEINKEETDFTGPALNQCSFDSNDHLGNLSYPVNKLISIALSRLASPSCSPQLSYPDFSTSCELTETFSLSESPLSASSSVTGLEEQYTNPPIERSFQITQPSVVQSPNTTSPKNSPTPLPKNSLLTHATQTIRLSKLPRVLRLHIKRFRWVGRQREKLTCHVSFPLILNMSEFVCRRSSIFTLPKEFEKSSLKYLYHLTGVVVHHGRGFQSGHYTSYCLNDKCWLHCNDANVSLCDFSEVASAQAYILFYSELMPRTPFPNWYKDSIASVSPYSTTPYSVSEPELLKNQSNSPSCSNNHESTCKNYQDNSVLQEKESKTYSTRS</sequence>
<feature type="compositionally biased region" description="Low complexity" evidence="6">
    <location>
        <begin position="604"/>
        <end position="620"/>
    </location>
</feature>
<keyword evidence="3" id="KW-0863">Zinc-finger</keyword>
<dbReference type="PANTHER" id="PTHR21646:SF5">
    <property type="entry name" value="UBIQUITIN CARBOXYL-TERMINAL HYDROLASE-RELATED"/>
    <property type="match status" value="1"/>
</dbReference>
<evidence type="ECO:0000256" key="5">
    <source>
        <dbReference type="RuleBase" id="RU366025"/>
    </source>
</evidence>
<dbReference type="InterPro" id="IPR001394">
    <property type="entry name" value="Peptidase_C19_UCH"/>
</dbReference>
<feature type="region of interest" description="Disordered" evidence="6">
    <location>
        <begin position="596"/>
        <end position="620"/>
    </location>
</feature>
<name>A0A183MIX4_9TREM</name>
<evidence type="ECO:0000256" key="3">
    <source>
        <dbReference type="ARBA" id="ARBA00022771"/>
    </source>
</evidence>
<dbReference type="CDD" id="cd02257">
    <property type="entry name" value="Peptidase_C19"/>
    <property type="match status" value="1"/>
</dbReference>
<dbReference type="InterPro" id="IPR013083">
    <property type="entry name" value="Znf_RING/FYVE/PHD"/>
</dbReference>
<dbReference type="EMBL" id="UZAI01017041">
    <property type="protein sequence ID" value="VDP19691.1"/>
    <property type="molecule type" value="Genomic_DNA"/>
</dbReference>
<dbReference type="InterPro" id="IPR001607">
    <property type="entry name" value="Znf_UBP"/>
</dbReference>
<organism evidence="7 8">
    <name type="scientific">Schistosoma margrebowiei</name>
    <dbReference type="NCBI Taxonomy" id="48269"/>
    <lineage>
        <taxon>Eukaryota</taxon>
        <taxon>Metazoa</taxon>
        <taxon>Spiralia</taxon>
        <taxon>Lophotrochozoa</taxon>
        <taxon>Platyhelminthes</taxon>
        <taxon>Trematoda</taxon>
        <taxon>Digenea</taxon>
        <taxon>Strigeidida</taxon>
        <taxon>Schistosomatoidea</taxon>
        <taxon>Schistosomatidae</taxon>
        <taxon>Schistosoma</taxon>
    </lineage>
</organism>
<dbReference type="EC" id="3.4.19.12" evidence="5"/>
<dbReference type="SMART" id="SM00290">
    <property type="entry name" value="ZnF_UBP"/>
    <property type="match status" value="1"/>
</dbReference>
<dbReference type="PROSITE" id="PS50271">
    <property type="entry name" value="ZF_UBP"/>
    <property type="match status" value="1"/>
</dbReference>
<evidence type="ECO:0000256" key="4">
    <source>
        <dbReference type="ARBA" id="ARBA00022833"/>
    </source>
</evidence>
<keyword evidence="5" id="KW-0788">Thiol protease</keyword>
<comment type="catalytic activity">
    <reaction evidence="1 5">
        <text>Thiol-dependent hydrolysis of ester, thioester, amide, peptide and isopeptide bonds formed by the C-terminal Gly of ubiquitin (a 76-residue protein attached to proteins as an intracellular targeting signal).</text>
        <dbReference type="EC" id="3.4.19.12"/>
    </reaction>
</comment>
<dbReference type="Proteomes" id="UP000277204">
    <property type="component" value="Unassembled WGS sequence"/>
</dbReference>
<dbReference type="GO" id="GO:0008270">
    <property type="term" value="F:zinc ion binding"/>
    <property type="evidence" value="ECO:0007669"/>
    <property type="project" value="UniProtKB-KW"/>
</dbReference>
<dbReference type="PANTHER" id="PTHR21646">
    <property type="entry name" value="UBIQUITIN CARBOXYL-TERMINAL HYDROLASE"/>
    <property type="match status" value="1"/>
</dbReference>
<keyword evidence="5" id="KW-0833">Ubl conjugation pathway</keyword>
<proteinExistence type="inferred from homology"/>
<dbReference type="InterPro" id="IPR018200">
    <property type="entry name" value="USP_CS"/>
</dbReference>
<dbReference type="PROSITE" id="PS00972">
    <property type="entry name" value="USP_1"/>
    <property type="match status" value="1"/>
</dbReference>
<feature type="compositionally biased region" description="Polar residues" evidence="6">
    <location>
        <begin position="785"/>
        <end position="810"/>
    </location>
</feature>
<keyword evidence="5" id="KW-0645">Protease</keyword>
<dbReference type="InterPro" id="IPR038765">
    <property type="entry name" value="Papain-like_cys_pep_sf"/>
</dbReference>
<dbReference type="STRING" id="48269.A0A183MIX4"/>
<dbReference type="GO" id="GO:0016579">
    <property type="term" value="P:protein deubiquitination"/>
    <property type="evidence" value="ECO:0007669"/>
    <property type="project" value="InterPro"/>
</dbReference>
<reference evidence="7 8" key="1">
    <citation type="submission" date="2018-11" db="EMBL/GenBank/DDBJ databases">
        <authorList>
            <consortium name="Pathogen Informatics"/>
        </authorList>
    </citation>
    <scope>NUCLEOTIDE SEQUENCE [LARGE SCALE GENOMIC DNA]</scope>
    <source>
        <strain evidence="7 8">Zambia</strain>
    </source>
</reference>
<dbReference type="InterPro" id="IPR028889">
    <property type="entry name" value="USP"/>
</dbReference>
<dbReference type="Pfam" id="PF02148">
    <property type="entry name" value="zf-UBP"/>
    <property type="match status" value="1"/>
</dbReference>
<dbReference type="GO" id="GO:0006508">
    <property type="term" value="P:proteolysis"/>
    <property type="evidence" value="ECO:0007669"/>
    <property type="project" value="UniProtKB-KW"/>
</dbReference>
<gene>
    <name evidence="7" type="ORF">SMRZ_LOCUS15999</name>
</gene>
<evidence type="ECO:0000256" key="1">
    <source>
        <dbReference type="ARBA" id="ARBA00000707"/>
    </source>
</evidence>
<evidence type="ECO:0000313" key="7">
    <source>
        <dbReference type="EMBL" id="VDP19691.1"/>
    </source>
</evidence>
<dbReference type="Pfam" id="PF00443">
    <property type="entry name" value="UCH"/>
    <property type="match status" value="1"/>
</dbReference>
<protein>
    <recommendedName>
        <fullName evidence="5">Ubiquitin carboxyl-terminal hydrolase</fullName>
        <ecNumber evidence="5">3.4.19.12</ecNumber>
    </recommendedName>
</protein>
<evidence type="ECO:0000256" key="6">
    <source>
        <dbReference type="SAM" id="MobiDB-lite"/>
    </source>
</evidence>
<dbReference type="SUPFAM" id="SSF57850">
    <property type="entry name" value="RING/U-box"/>
    <property type="match status" value="1"/>
</dbReference>
<dbReference type="PROSITE" id="PS00973">
    <property type="entry name" value="USP_2"/>
    <property type="match status" value="1"/>
</dbReference>
<dbReference type="Gene3D" id="3.30.40.10">
    <property type="entry name" value="Zinc/RING finger domain, C3HC4 (zinc finger)"/>
    <property type="match status" value="1"/>
</dbReference>
<accession>A0A183MIX4</accession>
<keyword evidence="8" id="KW-1185">Reference proteome</keyword>
<keyword evidence="2" id="KW-0479">Metal-binding</keyword>
<evidence type="ECO:0000256" key="2">
    <source>
        <dbReference type="ARBA" id="ARBA00022723"/>
    </source>
</evidence>
<dbReference type="AlphaFoldDB" id="A0A183MIX4"/>
<dbReference type="PROSITE" id="PS50235">
    <property type="entry name" value="USP_3"/>
    <property type="match status" value="1"/>
</dbReference>
<dbReference type="InterPro" id="IPR050185">
    <property type="entry name" value="Ub_carboxyl-term_hydrolase"/>
</dbReference>
<feature type="region of interest" description="Disordered" evidence="6">
    <location>
        <begin position="780"/>
        <end position="822"/>
    </location>
</feature>
<dbReference type="Gene3D" id="3.90.70.10">
    <property type="entry name" value="Cysteine proteinases"/>
    <property type="match status" value="2"/>
</dbReference>
<dbReference type="GO" id="GO:0004843">
    <property type="term" value="F:cysteine-type deubiquitinase activity"/>
    <property type="evidence" value="ECO:0007669"/>
    <property type="project" value="UniProtKB-UniRule"/>
</dbReference>
<comment type="similarity">
    <text evidence="5">Belongs to the peptidase C19 family.</text>
</comment>
<keyword evidence="5" id="KW-0378">Hydrolase</keyword>
<evidence type="ECO:0000313" key="8">
    <source>
        <dbReference type="Proteomes" id="UP000277204"/>
    </source>
</evidence>
<keyword evidence="4" id="KW-0862">Zinc</keyword>